<dbReference type="RefSeq" id="WP_201675002.1">
    <property type="nucleotide sequence ID" value="NZ_JAEQNE010000003.1"/>
</dbReference>
<feature type="transmembrane region" description="Helical" evidence="9">
    <location>
        <begin position="248"/>
        <end position="267"/>
    </location>
</feature>
<dbReference type="Pfam" id="PF00528">
    <property type="entry name" value="BPD_transp_1"/>
    <property type="match status" value="1"/>
</dbReference>
<feature type="domain" description="ABC transmembrane type-1" evidence="10">
    <location>
        <begin position="76"/>
        <end position="367"/>
    </location>
</feature>
<dbReference type="InterPro" id="IPR010065">
    <property type="entry name" value="AA_ABC_transptr_permease_3TM"/>
</dbReference>
<dbReference type="GO" id="GO:0006865">
    <property type="term" value="P:amino acid transport"/>
    <property type="evidence" value="ECO:0007669"/>
    <property type="project" value="UniProtKB-KW"/>
</dbReference>
<evidence type="ECO:0000256" key="9">
    <source>
        <dbReference type="RuleBase" id="RU363032"/>
    </source>
</evidence>
<dbReference type="Gene3D" id="1.10.3720.10">
    <property type="entry name" value="MetI-like"/>
    <property type="match status" value="2"/>
</dbReference>
<dbReference type="InterPro" id="IPR043429">
    <property type="entry name" value="ArtM/GltK/GlnP/TcyL/YhdX-like"/>
</dbReference>
<feature type="transmembrane region" description="Helical" evidence="9">
    <location>
        <begin position="12"/>
        <end position="32"/>
    </location>
</feature>
<evidence type="ECO:0000256" key="5">
    <source>
        <dbReference type="ARBA" id="ARBA00022692"/>
    </source>
</evidence>
<gene>
    <name evidence="11" type="ORF">JJ685_14625</name>
</gene>
<comment type="similarity">
    <text evidence="2">Belongs to the binding-protein-dependent transport system permease family. HisMQ subfamily.</text>
</comment>
<dbReference type="PANTHER" id="PTHR30614">
    <property type="entry name" value="MEMBRANE COMPONENT OF AMINO ACID ABC TRANSPORTER"/>
    <property type="match status" value="1"/>
</dbReference>
<protein>
    <submittedName>
        <fullName evidence="11">ABC transporter permease subunit</fullName>
    </submittedName>
</protein>
<dbReference type="AlphaFoldDB" id="A0A937CTK0"/>
<dbReference type="EMBL" id="JAEQNE010000003">
    <property type="protein sequence ID" value="MBL0392371.1"/>
    <property type="molecule type" value="Genomic_DNA"/>
</dbReference>
<evidence type="ECO:0000256" key="8">
    <source>
        <dbReference type="ARBA" id="ARBA00023136"/>
    </source>
</evidence>
<name>A0A937CTK0_9BURK</name>
<evidence type="ECO:0000256" key="6">
    <source>
        <dbReference type="ARBA" id="ARBA00022970"/>
    </source>
</evidence>
<feature type="transmembrane region" description="Helical" evidence="9">
    <location>
        <begin position="72"/>
        <end position="100"/>
    </location>
</feature>
<sequence length="379" mass="40903">MWGSGRVRRFVYQTALLLLIAAVAGYAVHNLVHNLQSRSITMGFGYLTQEAGFDISEKLVAYDAGRSYGRAFLVGLLNTLFVSACAIFVATLLGLALGIARLSPNWLLRKLAGGYIEAVRNVPLILQLLMWYGMLTELLPPVGQAWRIGVAYLSQRGVTLPWPEAHDAWWGALLGIAAAAVVSLLWSKRAQAVQARTGRLLPVGWPSLLAFVLLPSLAWAALGAPTNWSQPALAGFDFEGGKTISPEFLSLFAGLSIYTAAFIAEIVRGGLQAVPKGQVDAAQALGLSRAQLLRLVMLPQALRVIIPPLTSQYLNLTKNSSLAVAIGYPDLVSVSNTTLNQTGQAIEAIGLMMAVYLAISLAISGLMNWYNFRVRLVER</sequence>
<comment type="caution">
    <text evidence="11">The sequence shown here is derived from an EMBL/GenBank/DDBJ whole genome shotgun (WGS) entry which is preliminary data.</text>
</comment>
<evidence type="ECO:0000256" key="1">
    <source>
        <dbReference type="ARBA" id="ARBA00004429"/>
    </source>
</evidence>
<organism evidence="11 12">
    <name type="scientific">Ramlibacter monticola</name>
    <dbReference type="NCBI Taxonomy" id="1926872"/>
    <lineage>
        <taxon>Bacteria</taxon>
        <taxon>Pseudomonadati</taxon>
        <taxon>Pseudomonadota</taxon>
        <taxon>Betaproteobacteria</taxon>
        <taxon>Burkholderiales</taxon>
        <taxon>Comamonadaceae</taxon>
        <taxon>Ramlibacter</taxon>
    </lineage>
</organism>
<evidence type="ECO:0000256" key="7">
    <source>
        <dbReference type="ARBA" id="ARBA00022989"/>
    </source>
</evidence>
<dbReference type="CDD" id="cd06261">
    <property type="entry name" value="TM_PBP2"/>
    <property type="match status" value="1"/>
</dbReference>
<comment type="subcellular location">
    <subcellularLocation>
        <location evidence="1">Cell inner membrane</location>
        <topology evidence="1">Multi-pass membrane protein</topology>
    </subcellularLocation>
    <subcellularLocation>
        <location evidence="9">Cell membrane</location>
        <topology evidence="9">Multi-pass membrane protein</topology>
    </subcellularLocation>
</comment>
<dbReference type="InterPro" id="IPR000515">
    <property type="entry name" value="MetI-like"/>
</dbReference>
<dbReference type="GO" id="GO:0022857">
    <property type="term" value="F:transmembrane transporter activity"/>
    <property type="evidence" value="ECO:0007669"/>
    <property type="project" value="InterPro"/>
</dbReference>
<keyword evidence="4" id="KW-1003">Cell membrane</keyword>
<evidence type="ECO:0000256" key="4">
    <source>
        <dbReference type="ARBA" id="ARBA00022475"/>
    </source>
</evidence>
<keyword evidence="7 9" id="KW-1133">Transmembrane helix</keyword>
<proteinExistence type="inferred from homology"/>
<feature type="transmembrane region" description="Helical" evidence="9">
    <location>
        <begin position="208"/>
        <end position="228"/>
    </location>
</feature>
<feature type="transmembrane region" description="Helical" evidence="9">
    <location>
        <begin position="168"/>
        <end position="187"/>
    </location>
</feature>
<keyword evidence="6" id="KW-0029">Amino-acid transport</keyword>
<evidence type="ECO:0000259" key="10">
    <source>
        <dbReference type="PROSITE" id="PS50928"/>
    </source>
</evidence>
<accession>A0A937CTK0</accession>
<keyword evidence="8 9" id="KW-0472">Membrane</keyword>
<keyword evidence="12" id="KW-1185">Reference proteome</keyword>
<feature type="transmembrane region" description="Helical" evidence="9">
    <location>
        <begin position="348"/>
        <end position="370"/>
    </location>
</feature>
<keyword evidence="3 9" id="KW-0813">Transport</keyword>
<keyword evidence="5 9" id="KW-0812">Transmembrane</keyword>
<reference evidence="11 12" key="1">
    <citation type="journal article" date="2017" name="Int. J. Syst. Evol. Microbiol.">
        <title>Ramlibacter monticola sp. nov., isolated from forest soil.</title>
        <authorList>
            <person name="Chaudhary D.K."/>
            <person name="Kim J."/>
        </authorList>
    </citation>
    <scope>NUCLEOTIDE SEQUENCE [LARGE SCALE GENOMIC DNA]</scope>
    <source>
        <strain evidence="11 12">KACC 19175</strain>
    </source>
</reference>
<dbReference type="GO" id="GO:0043190">
    <property type="term" value="C:ATP-binding cassette (ABC) transporter complex"/>
    <property type="evidence" value="ECO:0007669"/>
    <property type="project" value="InterPro"/>
</dbReference>
<dbReference type="SUPFAM" id="SSF161098">
    <property type="entry name" value="MetI-like"/>
    <property type="match status" value="2"/>
</dbReference>
<dbReference type="PANTHER" id="PTHR30614:SF37">
    <property type="entry name" value="AMINO-ACID ABC TRANSPORTER PERMEASE PROTEIN YHDX-RELATED"/>
    <property type="match status" value="1"/>
</dbReference>
<dbReference type="Proteomes" id="UP000599109">
    <property type="component" value="Unassembled WGS sequence"/>
</dbReference>
<evidence type="ECO:0000313" key="12">
    <source>
        <dbReference type="Proteomes" id="UP000599109"/>
    </source>
</evidence>
<dbReference type="PROSITE" id="PS50928">
    <property type="entry name" value="ABC_TM1"/>
    <property type="match status" value="1"/>
</dbReference>
<dbReference type="InterPro" id="IPR035906">
    <property type="entry name" value="MetI-like_sf"/>
</dbReference>
<evidence type="ECO:0000313" key="11">
    <source>
        <dbReference type="EMBL" id="MBL0392371.1"/>
    </source>
</evidence>
<evidence type="ECO:0000256" key="3">
    <source>
        <dbReference type="ARBA" id="ARBA00022448"/>
    </source>
</evidence>
<dbReference type="NCBIfam" id="TIGR01726">
    <property type="entry name" value="HEQRo_perm_3TM"/>
    <property type="match status" value="1"/>
</dbReference>
<evidence type="ECO:0000256" key="2">
    <source>
        <dbReference type="ARBA" id="ARBA00010072"/>
    </source>
</evidence>